<dbReference type="InterPro" id="IPR003180">
    <property type="entry name" value="MPG"/>
</dbReference>
<dbReference type="GO" id="GO:0003677">
    <property type="term" value="F:DNA binding"/>
    <property type="evidence" value="ECO:0007669"/>
    <property type="project" value="InterPro"/>
</dbReference>
<dbReference type="NCBIfam" id="TIGR00567">
    <property type="entry name" value="3mg"/>
    <property type="match status" value="1"/>
</dbReference>
<dbReference type="Pfam" id="PF02245">
    <property type="entry name" value="Pur_DNA_glyco"/>
    <property type="match status" value="1"/>
</dbReference>
<dbReference type="RefSeq" id="WP_273172494.1">
    <property type="nucleotide sequence ID" value="NZ_JAAXZR010000007.1"/>
</dbReference>
<evidence type="ECO:0000256" key="3">
    <source>
        <dbReference type="ARBA" id="ARBA00022801"/>
    </source>
</evidence>
<dbReference type="Proteomes" id="UP000767327">
    <property type="component" value="Unassembled WGS sequence"/>
</dbReference>
<dbReference type="NCBIfam" id="NF002003">
    <property type="entry name" value="PRK00802.1-3"/>
    <property type="match status" value="1"/>
</dbReference>
<reference evidence="6" key="1">
    <citation type="journal article" date="2020" name="Biotechnol. Biofuels">
        <title>New insights from the biogas microbiome by comprehensive genome-resolved metagenomics of nearly 1600 species originating from multiple anaerobic digesters.</title>
        <authorList>
            <person name="Campanaro S."/>
            <person name="Treu L."/>
            <person name="Rodriguez-R L.M."/>
            <person name="Kovalovszki A."/>
            <person name="Ziels R.M."/>
            <person name="Maus I."/>
            <person name="Zhu X."/>
            <person name="Kougias P.G."/>
            <person name="Basile A."/>
            <person name="Luo G."/>
            <person name="Schluter A."/>
            <person name="Konstantinidis K.T."/>
            <person name="Angelidaki I."/>
        </authorList>
    </citation>
    <scope>NUCLEOTIDE SEQUENCE</scope>
    <source>
        <strain evidence="6">AS01afH2WH_6</strain>
    </source>
</reference>
<proteinExistence type="inferred from homology"/>
<dbReference type="PANTHER" id="PTHR10429">
    <property type="entry name" value="DNA-3-METHYLADENINE GLYCOSYLASE"/>
    <property type="match status" value="1"/>
</dbReference>
<evidence type="ECO:0000256" key="1">
    <source>
        <dbReference type="ARBA" id="ARBA00009232"/>
    </source>
</evidence>
<dbReference type="EMBL" id="JAAXZR010000007">
    <property type="protein sequence ID" value="NLT78979.1"/>
    <property type="molecule type" value="Genomic_DNA"/>
</dbReference>
<dbReference type="Gene3D" id="3.10.300.10">
    <property type="entry name" value="Methylpurine-DNA glycosylase (MPG)"/>
    <property type="match status" value="1"/>
</dbReference>
<evidence type="ECO:0000313" key="7">
    <source>
        <dbReference type="Proteomes" id="UP000767327"/>
    </source>
</evidence>
<comment type="similarity">
    <text evidence="1 5">Belongs to the DNA glycosylase MPG family.</text>
</comment>
<gene>
    <name evidence="6" type="ORF">GXW98_01660</name>
</gene>
<reference evidence="6" key="2">
    <citation type="submission" date="2020-01" db="EMBL/GenBank/DDBJ databases">
        <authorList>
            <person name="Campanaro S."/>
        </authorList>
    </citation>
    <scope>NUCLEOTIDE SEQUENCE</scope>
    <source>
        <strain evidence="6">AS01afH2WH_6</strain>
    </source>
</reference>
<dbReference type="PANTHER" id="PTHR10429:SF0">
    <property type="entry name" value="DNA-3-METHYLADENINE GLYCOSYLASE"/>
    <property type="match status" value="1"/>
</dbReference>
<keyword evidence="4 5" id="KW-0234">DNA repair</keyword>
<dbReference type="HAMAP" id="MF_00527">
    <property type="entry name" value="3MGH"/>
    <property type="match status" value="1"/>
</dbReference>
<evidence type="ECO:0000256" key="5">
    <source>
        <dbReference type="HAMAP-Rule" id="MF_00527"/>
    </source>
</evidence>
<evidence type="ECO:0000313" key="6">
    <source>
        <dbReference type="EMBL" id="NLT78979.1"/>
    </source>
</evidence>
<dbReference type="GO" id="GO:0006284">
    <property type="term" value="P:base-excision repair"/>
    <property type="evidence" value="ECO:0007669"/>
    <property type="project" value="InterPro"/>
</dbReference>
<name>A0A971IBL5_9BIFI</name>
<organism evidence="6 7">
    <name type="scientific">Bifidobacterium crudilactis</name>
    <dbReference type="NCBI Taxonomy" id="327277"/>
    <lineage>
        <taxon>Bacteria</taxon>
        <taxon>Bacillati</taxon>
        <taxon>Actinomycetota</taxon>
        <taxon>Actinomycetes</taxon>
        <taxon>Bifidobacteriales</taxon>
        <taxon>Bifidobacteriaceae</taxon>
        <taxon>Bifidobacterium</taxon>
    </lineage>
</organism>
<dbReference type="CDD" id="cd00540">
    <property type="entry name" value="AAG"/>
    <property type="match status" value="1"/>
</dbReference>
<keyword evidence="2 5" id="KW-0227">DNA damage</keyword>
<sequence length="208" mass="22544">MSNNDCVFLQRSADEAAQGLLGCVLFSEVDGCKASARIVETEAYDQNDPASHAFHGISQRNRALFGPAGCAYVYVSHGVYHCCNITAGAAGFGAGVLLRAVEPLEGIDVMRSRRDRHTVELTNGPAKLCQALGVDMRLYGHDLAQPPLTLRYAPLHAGERILRTPRIGISKAKERLRRFVIADNPYLSKASLDIRRHAQTVSTVPSAG</sequence>
<dbReference type="EC" id="3.2.2.-" evidence="5"/>
<dbReference type="InterPro" id="IPR036995">
    <property type="entry name" value="MPG_sf"/>
</dbReference>
<protein>
    <recommendedName>
        <fullName evidence="5">Putative 3-methyladenine DNA glycosylase</fullName>
        <ecNumber evidence="5">3.2.2.-</ecNumber>
    </recommendedName>
</protein>
<evidence type="ECO:0000256" key="4">
    <source>
        <dbReference type="ARBA" id="ARBA00023204"/>
    </source>
</evidence>
<evidence type="ECO:0000256" key="2">
    <source>
        <dbReference type="ARBA" id="ARBA00022763"/>
    </source>
</evidence>
<dbReference type="InterPro" id="IPR011034">
    <property type="entry name" value="Formyl_transferase-like_C_sf"/>
</dbReference>
<dbReference type="AlphaFoldDB" id="A0A971IBL5"/>
<accession>A0A971IBL5</accession>
<keyword evidence="3 5" id="KW-0378">Hydrolase</keyword>
<comment type="caution">
    <text evidence="6">The sequence shown here is derived from an EMBL/GenBank/DDBJ whole genome shotgun (WGS) entry which is preliminary data.</text>
</comment>
<dbReference type="SUPFAM" id="SSF50486">
    <property type="entry name" value="FMT C-terminal domain-like"/>
    <property type="match status" value="1"/>
</dbReference>
<keyword evidence="6" id="KW-0326">Glycosidase</keyword>
<dbReference type="GO" id="GO:0003905">
    <property type="term" value="F:alkylbase DNA N-glycosylase activity"/>
    <property type="evidence" value="ECO:0007669"/>
    <property type="project" value="InterPro"/>
</dbReference>
<dbReference type="FunFam" id="3.10.300.10:FF:000001">
    <property type="entry name" value="Putative 3-methyladenine DNA glycosylase"/>
    <property type="match status" value="1"/>
</dbReference>